<evidence type="ECO:0000256" key="2">
    <source>
        <dbReference type="SAM" id="Phobius"/>
    </source>
</evidence>
<organism evidence="3 4">
    <name type="scientific">Micromonospora vulcania</name>
    <dbReference type="NCBI Taxonomy" id="1441873"/>
    <lineage>
        <taxon>Bacteria</taxon>
        <taxon>Bacillati</taxon>
        <taxon>Actinomycetota</taxon>
        <taxon>Actinomycetes</taxon>
        <taxon>Micromonosporales</taxon>
        <taxon>Micromonosporaceae</taxon>
        <taxon>Micromonospora</taxon>
    </lineage>
</organism>
<keyword evidence="4" id="KW-1185">Reference proteome</keyword>
<dbReference type="EMBL" id="JBHSQS010000014">
    <property type="protein sequence ID" value="MFC5926093.1"/>
    <property type="molecule type" value="Genomic_DNA"/>
</dbReference>
<reference evidence="4" key="1">
    <citation type="journal article" date="2019" name="Int. J. Syst. Evol. Microbiol.">
        <title>The Global Catalogue of Microorganisms (GCM) 10K type strain sequencing project: providing services to taxonomists for standard genome sequencing and annotation.</title>
        <authorList>
            <consortium name="The Broad Institute Genomics Platform"/>
            <consortium name="The Broad Institute Genome Sequencing Center for Infectious Disease"/>
            <person name="Wu L."/>
            <person name="Ma J."/>
        </authorList>
    </citation>
    <scope>NUCLEOTIDE SEQUENCE [LARGE SCALE GENOMIC DNA]</scope>
    <source>
        <strain evidence="4">CGMCC 4.7144</strain>
    </source>
</reference>
<keyword evidence="2" id="KW-0472">Membrane</keyword>
<dbReference type="RefSeq" id="WP_377514259.1">
    <property type="nucleotide sequence ID" value="NZ_JBHSQS010000014.1"/>
</dbReference>
<feature type="region of interest" description="Disordered" evidence="1">
    <location>
        <begin position="1"/>
        <end position="22"/>
    </location>
</feature>
<gene>
    <name evidence="3" type="ORF">ACFQGL_22425</name>
</gene>
<keyword evidence="2" id="KW-0812">Transmembrane</keyword>
<protein>
    <submittedName>
        <fullName evidence="3">Uncharacterized protein</fullName>
    </submittedName>
</protein>
<comment type="caution">
    <text evidence="3">The sequence shown here is derived from an EMBL/GenBank/DDBJ whole genome shotgun (WGS) entry which is preliminary data.</text>
</comment>
<evidence type="ECO:0000313" key="3">
    <source>
        <dbReference type="EMBL" id="MFC5926093.1"/>
    </source>
</evidence>
<sequence>MARQEPQRGDDPLGDMTKDHPSPYLVESQIRMLGRMGRGWTPRRRLFARLFAALALLPFLLGIVVSVVQMLR</sequence>
<name>A0ABW1HA27_9ACTN</name>
<accession>A0ABW1HA27</accession>
<keyword evidence="2" id="KW-1133">Transmembrane helix</keyword>
<feature type="compositionally biased region" description="Basic and acidic residues" evidence="1">
    <location>
        <begin position="1"/>
        <end position="21"/>
    </location>
</feature>
<dbReference type="Proteomes" id="UP001596226">
    <property type="component" value="Unassembled WGS sequence"/>
</dbReference>
<feature type="transmembrane region" description="Helical" evidence="2">
    <location>
        <begin position="46"/>
        <end position="71"/>
    </location>
</feature>
<evidence type="ECO:0000256" key="1">
    <source>
        <dbReference type="SAM" id="MobiDB-lite"/>
    </source>
</evidence>
<evidence type="ECO:0000313" key="4">
    <source>
        <dbReference type="Proteomes" id="UP001596226"/>
    </source>
</evidence>
<proteinExistence type="predicted"/>